<keyword evidence="3" id="KW-1185">Reference proteome</keyword>
<gene>
    <name evidence="2" type="ORF">HYH02_008058</name>
</gene>
<evidence type="ECO:0000313" key="2">
    <source>
        <dbReference type="EMBL" id="KAG2446902.1"/>
    </source>
</evidence>
<keyword evidence="1" id="KW-0732">Signal</keyword>
<sequence length="261" mass="26761">MSARFPFLSRVLALLALTSLLASSSQLHAQAAVDVQQYSIRGGGLSAAGASVAIDDCTSASWELTLDETAAHDVGTPQGPPQPPLLLLGLAVTLTDSCAGTSNTLLGGNFMSGLPLQGLQLFNVRDNAKHIDAVGSIPVVLEYPDGVTCPSPDDDGGGGDFIPSDGPCPPLLATLGLAIHSDCPDTPLSYNDKSSFVFGGTYLRTSAKGDVCLAGLGPAASGSLLLLLQVQLGVGVEVTLGRVTSSQFKYTRSGLYTRVKS</sequence>
<reference evidence="2" key="1">
    <citation type="journal article" date="2020" name="bioRxiv">
        <title>Comparative genomics of Chlamydomonas.</title>
        <authorList>
            <person name="Craig R.J."/>
            <person name="Hasan A.R."/>
            <person name="Ness R.W."/>
            <person name="Keightley P.D."/>
        </authorList>
    </citation>
    <scope>NUCLEOTIDE SEQUENCE</scope>
    <source>
        <strain evidence="2">CCAP 11/173</strain>
    </source>
</reference>
<comment type="caution">
    <text evidence="2">The sequence shown here is derived from an EMBL/GenBank/DDBJ whole genome shotgun (WGS) entry which is preliminary data.</text>
</comment>
<feature type="signal peptide" evidence="1">
    <location>
        <begin position="1"/>
        <end position="24"/>
    </location>
</feature>
<dbReference type="OrthoDB" id="10633173at2759"/>
<dbReference type="Proteomes" id="UP000613740">
    <property type="component" value="Unassembled WGS sequence"/>
</dbReference>
<organism evidence="2 3">
    <name type="scientific">Chlamydomonas schloesseri</name>
    <dbReference type="NCBI Taxonomy" id="2026947"/>
    <lineage>
        <taxon>Eukaryota</taxon>
        <taxon>Viridiplantae</taxon>
        <taxon>Chlorophyta</taxon>
        <taxon>core chlorophytes</taxon>
        <taxon>Chlorophyceae</taxon>
        <taxon>CS clade</taxon>
        <taxon>Chlamydomonadales</taxon>
        <taxon>Chlamydomonadaceae</taxon>
        <taxon>Chlamydomonas</taxon>
    </lineage>
</organism>
<feature type="chain" id="PRO_5032861355" description="Pherophorin domain-containing protein" evidence="1">
    <location>
        <begin position="25"/>
        <end position="261"/>
    </location>
</feature>
<proteinExistence type="predicted"/>
<evidence type="ECO:0008006" key="4">
    <source>
        <dbReference type="Google" id="ProtNLM"/>
    </source>
</evidence>
<dbReference type="AlphaFoldDB" id="A0A836B3Y2"/>
<evidence type="ECO:0000256" key="1">
    <source>
        <dbReference type="SAM" id="SignalP"/>
    </source>
</evidence>
<name>A0A836B3Y2_9CHLO</name>
<evidence type="ECO:0000313" key="3">
    <source>
        <dbReference type="Proteomes" id="UP000613740"/>
    </source>
</evidence>
<dbReference type="EMBL" id="JAEHOD010000024">
    <property type="protein sequence ID" value="KAG2446902.1"/>
    <property type="molecule type" value="Genomic_DNA"/>
</dbReference>
<protein>
    <recommendedName>
        <fullName evidence="4">Pherophorin domain-containing protein</fullName>
    </recommendedName>
</protein>
<accession>A0A836B3Y2</accession>